<proteinExistence type="predicted"/>
<reference evidence="1 2" key="1">
    <citation type="journal article" date="2024" name="BMC Genomics">
        <title>De novo assembly and annotation of Popillia japonica's genome with initial clues to its potential as an invasive pest.</title>
        <authorList>
            <person name="Cucini C."/>
            <person name="Boschi S."/>
            <person name="Funari R."/>
            <person name="Cardaioli E."/>
            <person name="Iannotti N."/>
            <person name="Marturano G."/>
            <person name="Paoli F."/>
            <person name="Bruttini M."/>
            <person name="Carapelli A."/>
            <person name="Frati F."/>
            <person name="Nardi F."/>
        </authorList>
    </citation>
    <scope>NUCLEOTIDE SEQUENCE [LARGE SCALE GENOMIC DNA]</scope>
    <source>
        <strain evidence="1">DMR45628</strain>
    </source>
</reference>
<dbReference type="Proteomes" id="UP001458880">
    <property type="component" value="Unassembled WGS sequence"/>
</dbReference>
<dbReference type="EMBL" id="JASPKY010000769">
    <property type="protein sequence ID" value="KAK9685575.1"/>
    <property type="molecule type" value="Genomic_DNA"/>
</dbReference>
<comment type="caution">
    <text evidence="1">The sequence shown here is derived from an EMBL/GenBank/DDBJ whole genome shotgun (WGS) entry which is preliminary data.</text>
</comment>
<sequence length="158" mass="17897">MLEDEEEGTIGEDFSDDVGIDVKLKAVVLFLGEEWQRVRPELLNTSWKPIWCSDLTTTEEEDVDLVVNNEQTEEDHNEDDLPLSTFLPSNKMNVSNELTEIKEMFVKIGGTVSDQEMFVKIGGTVSDQGIEEWVKGENEDGIFLTEEEIIEVISDIPN</sequence>
<name>A0AAW1I9A8_POPJA</name>
<keyword evidence="2" id="KW-1185">Reference proteome</keyword>
<organism evidence="1 2">
    <name type="scientific">Popillia japonica</name>
    <name type="common">Japanese beetle</name>
    <dbReference type="NCBI Taxonomy" id="7064"/>
    <lineage>
        <taxon>Eukaryota</taxon>
        <taxon>Metazoa</taxon>
        <taxon>Ecdysozoa</taxon>
        <taxon>Arthropoda</taxon>
        <taxon>Hexapoda</taxon>
        <taxon>Insecta</taxon>
        <taxon>Pterygota</taxon>
        <taxon>Neoptera</taxon>
        <taxon>Endopterygota</taxon>
        <taxon>Coleoptera</taxon>
        <taxon>Polyphaga</taxon>
        <taxon>Scarabaeiformia</taxon>
        <taxon>Scarabaeidae</taxon>
        <taxon>Rutelinae</taxon>
        <taxon>Popillia</taxon>
    </lineage>
</organism>
<protein>
    <recommendedName>
        <fullName evidence="3">BRCT domain-containing protein</fullName>
    </recommendedName>
</protein>
<evidence type="ECO:0008006" key="3">
    <source>
        <dbReference type="Google" id="ProtNLM"/>
    </source>
</evidence>
<dbReference type="AlphaFoldDB" id="A0AAW1I9A8"/>
<accession>A0AAW1I9A8</accession>
<gene>
    <name evidence="1" type="ORF">QE152_g37942</name>
</gene>
<evidence type="ECO:0000313" key="2">
    <source>
        <dbReference type="Proteomes" id="UP001458880"/>
    </source>
</evidence>
<evidence type="ECO:0000313" key="1">
    <source>
        <dbReference type="EMBL" id="KAK9685575.1"/>
    </source>
</evidence>